<keyword evidence="2" id="KW-1133">Transmembrane helix</keyword>
<evidence type="ECO:0000313" key="4">
    <source>
        <dbReference type="Proteomes" id="UP000297245"/>
    </source>
</evidence>
<dbReference type="PANTHER" id="PTHR28229">
    <property type="entry name" value="TRANSLOCATION PROTEIN SEC66"/>
    <property type="match status" value="1"/>
</dbReference>
<feature type="compositionally biased region" description="Low complexity" evidence="1">
    <location>
        <begin position="190"/>
        <end position="221"/>
    </location>
</feature>
<keyword evidence="2" id="KW-0812">Transmembrane</keyword>
<dbReference type="EMBL" id="ML179121">
    <property type="protein sequence ID" value="THU99316.1"/>
    <property type="molecule type" value="Genomic_DNA"/>
</dbReference>
<dbReference type="InterPro" id="IPR018624">
    <property type="entry name" value="Sec66"/>
</dbReference>
<reference evidence="3 4" key="1">
    <citation type="journal article" date="2019" name="Nat. Ecol. Evol.">
        <title>Megaphylogeny resolves global patterns of mushroom evolution.</title>
        <authorList>
            <person name="Varga T."/>
            <person name="Krizsan K."/>
            <person name="Foldi C."/>
            <person name="Dima B."/>
            <person name="Sanchez-Garcia M."/>
            <person name="Sanchez-Ramirez S."/>
            <person name="Szollosi G.J."/>
            <person name="Szarkandi J.G."/>
            <person name="Papp V."/>
            <person name="Albert L."/>
            <person name="Andreopoulos W."/>
            <person name="Angelini C."/>
            <person name="Antonin V."/>
            <person name="Barry K.W."/>
            <person name="Bougher N.L."/>
            <person name="Buchanan P."/>
            <person name="Buyck B."/>
            <person name="Bense V."/>
            <person name="Catcheside P."/>
            <person name="Chovatia M."/>
            <person name="Cooper J."/>
            <person name="Damon W."/>
            <person name="Desjardin D."/>
            <person name="Finy P."/>
            <person name="Geml J."/>
            <person name="Haridas S."/>
            <person name="Hughes K."/>
            <person name="Justo A."/>
            <person name="Karasinski D."/>
            <person name="Kautmanova I."/>
            <person name="Kiss B."/>
            <person name="Kocsube S."/>
            <person name="Kotiranta H."/>
            <person name="LaButti K.M."/>
            <person name="Lechner B.E."/>
            <person name="Liimatainen K."/>
            <person name="Lipzen A."/>
            <person name="Lukacs Z."/>
            <person name="Mihaltcheva S."/>
            <person name="Morgado L.N."/>
            <person name="Niskanen T."/>
            <person name="Noordeloos M.E."/>
            <person name="Ohm R.A."/>
            <person name="Ortiz-Santana B."/>
            <person name="Ovrebo C."/>
            <person name="Racz N."/>
            <person name="Riley R."/>
            <person name="Savchenko A."/>
            <person name="Shiryaev A."/>
            <person name="Soop K."/>
            <person name="Spirin V."/>
            <person name="Szebenyi C."/>
            <person name="Tomsovsky M."/>
            <person name="Tulloss R.E."/>
            <person name="Uehling J."/>
            <person name="Grigoriev I.V."/>
            <person name="Vagvolgyi C."/>
            <person name="Papp T."/>
            <person name="Martin F.M."/>
            <person name="Miettinen O."/>
            <person name="Hibbett D.S."/>
            <person name="Nagy L.G."/>
        </authorList>
    </citation>
    <scope>NUCLEOTIDE SEQUENCE [LARGE SCALE GENOMIC DNA]</scope>
    <source>
        <strain evidence="3 4">CBS 962.96</strain>
    </source>
</reference>
<organism evidence="3 4">
    <name type="scientific">Dendrothele bispora (strain CBS 962.96)</name>
    <dbReference type="NCBI Taxonomy" id="1314807"/>
    <lineage>
        <taxon>Eukaryota</taxon>
        <taxon>Fungi</taxon>
        <taxon>Dikarya</taxon>
        <taxon>Basidiomycota</taxon>
        <taxon>Agaricomycotina</taxon>
        <taxon>Agaricomycetes</taxon>
        <taxon>Agaricomycetidae</taxon>
        <taxon>Agaricales</taxon>
        <taxon>Agaricales incertae sedis</taxon>
        <taxon>Dendrothele</taxon>
    </lineage>
</organism>
<evidence type="ECO:0000256" key="2">
    <source>
        <dbReference type="SAM" id="Phobius"/>
    </source>
</evidence>
<evidence type="ECO:0000256" key="1">
    <source>
        <dbReference type="SAM" id="MobiDB-lite"/>
    </source>
</evidence>
<proteinExistence type="predicted"/>
<dbReference type="OrthoDB" id="73168at2759"/>
<feature type="region of interest" description="Disordered" evidence="1">
    <location>
        <begin position="180"/>
        <end position="236"/>
    </location>
</feature>
<evidence type="ECO:0000313" key="3">
    <source>
        <dbReference type="EMBL" id="THU99316.1"/>
    </source>
</evidence>
<dbReference type="Pfam" id="PF09802">
    <property type="entry name" value="Sec66"/>
    <property type="match status" value="1"/>
</dbReference>
<feature type="transmembrane region" description="Helical" evidence="2">
    <location>
        <begin position="6"/>
        <end position="25"/>
    </location>
</feature>
<gene>
    <name evidence="3" type="ORF">K435DRAFT_498576</name>
</gene>
<keyword evidence="2" id="KW-0472">Membrane</keyword>
<evidence type="ECO:0008006" key="5">
    <source>
        <dbReference type="Google" id="ProtNLM"/>
    </source>
</evidence>
<accession>A0A4S8MA72</accession>
<dbReference type="AlphaFoldDB" id="A0A4S8MA72"/>
<dbReference type="GO" id="GO:0031204">
    <property type="term" value="P:post-translational protein targeting to membrane, translocation"/>
    <property type="evidence" value="ECO:0007669"/>
    <property type="project" value="InterPro"/>
</dbReference>
<dbReference type="Proteomes" id="UP000297245">
    <property type="component" value="Unassembled WGS sequence"/>
</dbReference>
<dbReference type="PANTHER" id="PTHR28229:SF1">
    <property type="entry name" value="TRANSLOCATION PROTEIN SEC66"/>
    <property type="match status" value="1"/>
</dbReference>
<dbReference type="GO" id="GO:0031207">
    <property type="term" value="C:Sec62/Sec63 complex"/>
    <property type="evidence" value="ECO:0007669"/>
    <property type="project" value="InterPro"/>
</dbReference>
<protein>
    <recommendedName>
        <fullName evidence="5">Translocation protein sec66</fullName>
    </recommendedName>
</protein>
<keyword evidence="4" id="KW-1185">Reference proteome</keyword>
<name>A0A4S8MA72_DENBC</name>
<sequence length="236" mass="25829">MASVLVPVAYVIIVFGSLFLFSYFYRKRAASQPFEPYFPTHPDRNAYVTLLQKTDPPTPDVVLKAALVRRAMTDVQRVMRIREDKPALQNLLQKGSIGDELWNSLLAAEKELEAEIVEVMAEANSFVEGWGPVIFQTANEMIVNEKMRAIFERTAEKKAELEVKYGRKAHLHTLAPQINVTLGPPPAPNTPSASAVPSPASKIVNGSSAQSPAGPGSTPSSDGESRSPSKANKKRK</sequence>